<protein>
    <submittedName>
        <fullName evidence="2">FAD-dependent oxidoreductase</fullName>
    </submittedName>
</protein>
<dbReference type="GO" id="GO:0071949">
    <property type="term" value="F:FAD binding"/>
    <property type="evidence" value="ECO:0007669"/>
    <property type="project" value="InterPro"/>
</dbReference>
<dbReference type="Proteomes" id="UP000619293">
    <property type="component" value="Unassembled WGS sequence"/>
</dbReference>
<evidence type="ECO:0000259" key="1">
    <source>
        <dbReference type="Pfam" id="PF01494"/>
    </source>
</evidence>
<dbReference type="SUPFAM" id="SSF51905">
    <property type="entry name" value="FAD/NAD(P)-binding domain"/>
    <property type="match status" value="1"/>
</dbReference>
<reference evidence="2 3" key="1">
    <citation type="submission" date="2021-01" db="EMBL/GenBank/DDBJ databases">
        <title>Whole genome shotgun sequence of Catellatospora chokoriensis NBRC 107358.</title>
        <authorList>
            <person name="Komaki H."/>
            <person name="Tamura T."/>
        </authorList>
    </citation>
    <scope>NUCLEOTIDE SEQUENCE [LARGE SCALE GENOMIC DNA]</scope>
    <source>
        <strain evidence="2 3">NBRC 107358</strain>
    </source>
</reference>
<feature type="domain" description="FAD-binding" evidence="1">
    <location>
        <begin position="3"/>
        <end position="313"/>
    </location>
</feature>
<dbReference type="RefSeq" id="WP_191837226.1">
    <property type="nucleotide sequence ID" value="NZ_BAAALB010000001.1"/>
</dbReference>
<dbReference type="AlphaFoldDB" id="A0A8J3K331"/>
<evidence type="ECO:0000313" key="3">
    <source>
        <dbReference type="Proteomes" id="UP000619293"/>
    </source>
</evidence>
<dbReference type="InterPro" id="IPR002938">
    <property type="entry name" value="FAD-bd"/>
</dbReference>
<dbReference type="InterPro" id="IPR051704">
    <property type="entry name" value="FAD_aromatic-hydroxylase"/>
</dbReference>
<gene>
    <name evidence="2" type="ORF">Cch02nite_54170</name>
</gene>
<dbReference type="EMBL" id="BONG01000039">
    <property type="protein sequence ID" value="GIF91973.1"/>
    <property type="molecule type" value="Genomic_DNA"/>
</dbReference>
<dbReference type="Gene3D" id="3.30.9.10">
    <property type="entry name" value="D-Amino Acid Oxidase, subunit A, domain 2"/>
    <property type="match status" value="1"/>
</dbReference>
<evidence type="ECO:0000313" key="2">
    <source>
        <dbReference type="EMBL" id="GIF91973.1"/>
    </source>
</evidence>
<keyword evidence="3" id="KW-1185">Reference proteome</keyword>
<dbReference type="PANTHER" id="PTHR46865">
    <property type="entry name" value="OXIDOREDUCTASE-RELATED"/>
    <property type="match status" value="1"/>
</dbReference>
<dbReference type="InterPro" id="IPR036188">
    <property type="entry name" value="FAD/NAD-bd_sf"/>
</dbReference>
<name>A0A8J3K331_9ACTN</name>
<sequence length="398" mass="42690">MRSVLISGAGIAGPALAYWLGRAGYRPTVVEIAAAPRRGGSAVDFRGGHLTVLERMGLLDALREVQTGGSPMRFVDAAGRRLMELPGDFAGGEVEVLRGDLARVLYEHSRSHAEYVFGDTVTALAQTPDGVDVTFAHGPARTFDLVIGADGVRSTVRRLAYGPHERYVSHQGYHVASWEVPGFSGLGRGSLLYNEPGRMISVGGDHRDPDRAYAFAVFASPPIDHPRRDLDRQRAIITAALGGLGWQASRLLAALPQASDLYFDAICRVDVTPWSRGRIALLGDAACGATIGGMGAGTAIVGAYVLAGELAAAGDDHTVAFGRYEALLGDYARRGQQGGENTGRFLAPRRAWTARARNALLNRRYFMNLLLKAAEDRTNALDLPDYPALRTGQQHGTR</sequence>
<organism evidence="2 3">
    <name type="scientific">Catellatospora chokoriensis</name>
    <dbReference type="NCBI Taxonomy" id="310353"/>
    <lineage>
        <taxon>Bacteria</taxon>
        <taxon>Bacillati</taxon>
        <taxon>Actinomycetota</taxon>
        <taxon>Actinomycetes</taxon>
        <taxon>Micromonosporales</taxon>
        <taxon>Micromonosporaceae</taxon>
        <taxon>Catellatospora</taxon>
    </lineage>
</organism>
<dbReference type="PANTHER" id="PTHR46865:SF2">
    <property type="entry name" value="MONOOXYGENASE"/>
    <property type="match status" value="1"/>
</dbReference>
<comment type="caution">
    <text evidence="2">The sequence shown here is derived from an EMBL/GenBank/DDBJ whole genome shotgun (WGS) entry which is preliminary data.</text>
</comment>
<accession>A0A8J3K331</accession>
<dbReference type="PRINTS" id="PR00420">
    <property type="entry name" value="RNGMNOXGNASE"/>
</dbReference>
<dbReference type="Gene3D" id="3.50.50.60">
    <property type="entry name" value="FAD/NAD(P)-binding domain"/>
    <property type="match status" value="1"/>
</dbReference>
<proteinExistence type="predicted"/>
<dbReference type="Pfam" id="PF01494">
    <property type="entry name" value="FAD_binding_3"/>
    <property type="match status" value="1"/>
</dbReference>